<reference evidence="1 2" key="1">
    <citation type="submission" date="2007-08" db="EMBL/GenBank/DDBJ databases">
        <authorList>
            <person name="Fulton L."/>
            <person name="Clifton S."/>
            <person name="Fulton B."/>
            <person name="Xu J."/>
            <person name="Minx P."/>
            <person name="Pepin K.H."/>
            <person name="Johnson M."/>
            <person name="Thiruvilangam P."/>
            <person name="Bhonagiri V."/>
            <person name="Nash W.E."/>
            <person name="Mardis E.R."/>
            <person name="Wilson R.K."/>
        </authorList>
    </citation>
    <scope>NUCLEOTIDE SEQUENCE [LARGE SCALE GENOMIC DNA]</scope>
    <source>
        <strain evidence="2">ATCC BAA-613 / DSM 15670 / CCUG 46953 / JCM 12243 / WAL 16351</strain>
    </source>
</reference>
<evidence type="ECO:0000313" key="2">
    <source>
        <dbReference type="Proteomes" id="UP000005396"/>
    </source>
</evidence>
<reference evidence="1 2" key="2">
    <citation type="submission" date="2007-09" db="EMBL/GenBank/DDBJ databases">
        <title>Draft genome sequence of Clostridium bolteae (ATCC BAA-613).</title>
        <authorList>
            <person name="Sudarsanam P."/>
            <person name="Ley R."/>
            <person name="Guruge J."/>
            <person name="Turnbaugh P.J."/>
            <person name="Mahowald M."/>
            <person name="Liep D."/>
            <person name="Gordon J."/>
        </authorList>
    </citation>
    <scope>NUCLEOTIDE SEQUENCE [LARGE SCALE GENOMIC DNA]</scope>
    <source>
        <strain evidence="2">ATCC BAA-613 / DSM 15670 / CCUG 46953 / JCM 12243 / WAL 16351</strain>
    </source>
</reference>
<evidence type="ECO:0000313" key="1">
    <source>
        <dbReference type="EMBL" id="EDP12756.1"/>
    </source>
</evidence>
<comment type="caution">
    <text evidence="1">The sequence shown here is derived from an EMBL/GenBank/DDBJ whole genome shotgun (WGS) entry which is preliminary data.</text>
</comment>
<protein>
    <submittedName>
        <fullName evidence="1">Uncharacterized protein</fullName>
    </submittedName>
</protein>
<proteinExistence type="predicted"/>
<accession>A8S4H2</accession>
<gene>
    <name evidence="1" type="ORF">CLOBOL_06986</name>
</gene>
<organism evidence="1 2">
    <name type="scientific">Enterocloster bolteae (strain ATCC BAA-613 / DSM 15670 / CCUG 46953 / JCM 12243 / WAL 16351)</name>
    <name type="common">Clostridium bolteae</name>
    <dbReference type="NCBI Taxonomy" id="411902"/>
    <lineage>
        <taxon>Bacteria</taxon>
        <taxon>Bacillati</taxon>
        <taxon>Bacillota</taxon>
        <taxon>Clostridia</taxon>
        <taxon>Lachnospirales</taxon>
        <taxon>Lachnospiraceae</taxon>
        <taxon>Enterocloster</taxon>
    </lineage>
</organism>
<dbReference type="HOGENOM" id="CLU_3342213_0_0_9"/>
<dbReference type="EMBL" id="ABCC02000069">
    <property type="protein sequence ID" value="EDP12756.1"/>
    <property type="molecule type" value="Genomic_DNA"/>
</dbReference>
<dbReference type="PaxDb" id="411902-CLOBOL_06986"/>
<dbReference type="Proteomes" id="UP000005396">
    <property type="component" value="Unassembled WGS sequence"/>
</dbReference>
<sequence length="37" mass="4321">MSCPSSYHTHEFNASLPNKYSVLDQTPGIRHLRSWIF</sequence>
<dbReference type="AlphaFoldDB" id="A8S4H2"/>
<name>A8S4H2_ENTBW</name>